<evidence type="ECO:0000259" key="4">
    <source>
        <dbReference type="PROSITE" id="PS51898"/>
    </source>
</evidence>
<comment type="similarity">
    <text evidence="1">Belongs to the 'phage' integrase family.</text>
</comment>
<keyword evidence="3" id="KW-0233">DNA recombination</keyword>
<proteinExistence type="inferred from homology"/>
<protein>
    <submittedName>
        <fullName evidence="5">Site-specific recombinase XerD</fullName>
    </submittedName>
</protein>
<name>A0A239K314_9FIRM</name>
<dbReference type="PANTHER" id="PTHR30349">
    <property type="entry name" value="PHAGE INTEGRASE-RELATED"/>
    <property type="match status" value="1"/>
</dbReference>
<reference evidence="5 6" key="1">
    <citation type="submission" date="2017-06" db="EMBL/GenBank/DDBJ databases">
        <authorList>
            <person name="Kim H.J."/>
            <person name="Triplett B.A."/>
        </authorList>
    </citation>
    <scope>NUCLEOTIDE SEQUENCE [LARGE SCALE GENOMIC DNA]</scope>
    <source>
        <strain evidence="5 6">SCA</strain>
    </source>
</reference>
<organism evidence="5 6">
    <name type="scientific">Anaerovirgula multivorans</name>
    <dbReference type="NCBI Taxonomy" id="312168"/>
    <lineage>
        <taxon>Bacteria</taxon>
        <taxon>Bacillati</taxon>
        <taxon>Bacillota</taxon>
        <taxon>Clostridia</taxon>
        <taxon>Peptostreptococcales</taxon>
        <taxon>Natronincolaceae</taxon>
        <taxon>Anaerovirgula</taxon>
    </lineage>
</organism>
<dbReference type="GO" id="GO:0015074">
    <property type="term" value="P:DNA integration"/>
    <property type="evidence" value="ECO:0007669"/>
    <property type="project" value="InterPro"/>
</dbReference>
<evidence type="ECO:0000313" key="5">
    <source>
        <dbReference type="EMBL" id="SNT12485.1"/>
    </source>
</evidence>
<feature type="domain" description="Tyr recombinase" evidence="4">
    <location>
        <begin position="203"/>
        <end position="388"/>
    </location>
</feature>
<evidence type="ECO:0000256" key="1">
    <source>
        <dbReference type="ARBA" id="ARBA00008857"/>
    </source>
</evidence>
<keyword evidence="6" id="KW-1185">Reference proteome</keyword>
<sequence>MNIDIICNVLLDALTEVGYHEHTIFNYKGVIRRFKAFCEEKGITEYNPDFGQTYADDVISTKTGKFSKNRYHSQSRFIRLLNSYYNTGAFDFTMLKRGKVQPTNDNHKKIYRDYGIFLRNRYENENTVHFYEYEFYYLLQYLNEIQIYEIDKLSLMIVIGYLKAIKQCRQRAALCGLRLFFKYINRDDLYAAIEGIHSYRAKRIIPTLTDEEQQQIKGTIESGNVTHRDAAIVLLGLSTGIRACDLINLKLSDIDWINETISFKQSKTGNTFCLPLTTLVGNAIANYLSEERPKANNDFLFVRQLAPFDSLSDHASCYAVVERVFNRAGINKDNRIFGMHMLRHNAASTMVKNEVPIATIAAILGHANTDTTDIYITTDEFRLKECVLPMVGISTEVNP</sequence>
<dbReference type="AlphaFoldDB" id="A0A239K314"/>
<gene>
    <name evidence="5" type="ORF">SAMN05446037_104222</name>
</gene>
<dbReference type="GO" id="GO:0006310">
    <property type="term" value="P:DNA recombination"/>
    <property type="evidence" value="ECO:0007669"/>
    <property type="project" value="UniProtKB-KW"/>
</dbReference>
<dbReference type="PROSITE" id="PS51898">
    <property type="entry name" value="TYR_RECOMBINASE"/>
    <property type="match status" value="1"/>
</dbReference>
<dbReference type="InterPro" id="IPR011010">
    <property type="entry name" value="DNA_brk_join_enz"/>
</dbReference>
<evidence type="ECO:0000256" key="3">
    <source>
        <dbReference type="ARBA" id="ARBA00023172"/>
    </source>
</evidence>
<dbReference type="Gene3D" id="1.10.443.10">
    <property type="entry name" value="Intergrase catalytic core"/>
    <property type="match status" value="1"/>
</dbReference>
<dbReference type="Pfam" id="PF00589">
    <property type="entry name" value="Phage_integrase"/>
    <property type="match status" value="1"/>
</dbReference>
<dbReference type="SUPFAM" id="SSF56349">
    <property type="entry name" value="DNA breaking-rejoining enzymes"/>
    <property type="match status" value="1"/>
</dbReference>
<dbReference type="InterPro" id="IPR013762">
    <property type="entry name" value="Integrase-like_cat_sf"/>
</dbReference>
<dbReference type="PANTHER" id="PTHR30349:SF41">
    <property type="entry name" value="INTEGRASE_RECOMBINASE PROTEIN MJ0367-RELATED"/>
    <property type="match status" value="1"/>
</dbReference>
<keyword evidence="2" id="KW-0238">DNA-binding</keyword>
<dbReference type="InterPro" id="IPR002104">
    <property type="entry name" value="Integrase_catalytic"/>
</dbReference>
<dbReference type="GO" id="GO:0003677">
    <property type="term" value="F:DNA binding"/>
    <property type="evidence" value="ECO:0007669"/>
    <property type="project" value="UniProtKB-KW"/>
</dbReference>
<dbReference type="Proteomes" id="UP000198304">
    <property type="component" value="Unassembled WGS sequence"/>
</dbReference>
<accession>A0A239K314</accession>
<evidence type="ECO:0000313" key="6">
    <source>
        <dbReference type="Proteomes" id="UP000198304"/>
    </source>
</evidence>
<evidence type="ECO:0000256" key="2">
    <source>
        <dbReference type="ARBA" id="ARBA00023125"/>
    </source>
</evidence>
<dbReference type="EMBL" id="FZOJ01000042">
    <property type="protein sequence ID" value="SNT12485.1"/>
    <property type="molecule type" value="Genomic_DNA"/>
</dbReference>
<dbReference type="RefSeq" id="WP_089285219.1">
    <property type="nucleotide sequence ID" value="NZ_FZOJ01000042.1"/>
</dbReference>
<dbReference type="OrthoDB" id="9802329at2"/>
<dbReference type="InterPro" id="IPR050090">
    <property type="entry name" value="Tyrosine_recombinase_XerCD"/>
</dbReference>